<evidence type="ECO:0000313" key="1">
    <source>
        <dbReference type="EMBL" id="PHQ35024.1"/>
    </source>
</evidence>
<sequence length="210" mass="23971">MHQTKMESLLLEHIARHTIAIDRYLPADNRERALLVLERLHRMGQISQWTHQSGLRYWTRSASKPLSDSSLVRSLGFLLFCQQPTRRRLTSSDIDEFFPSLFRHGLPGGHYIDCETDSPCLGRACVDTGASKVKRITVRAGEMIRKYRQSEAFNVLLKDNRFQITWIVPTTAKQHRLTEALAPLVLTGVNCRVCAIPELLNVLAPIPQRV</sequence>
<dbReference type="GeneID" id="90608751"/>
<dbReference type="OrthoDB" id="260178at2"/>
<comment type="caution">
    <text evidence="1">The sequence shown here is derived from an EMBL/GenBank/DDBJ whole genome shotgun (WGS) entry which is preliminary data.</text>
</comment>
<organism evidence="1 2">
    <name type="scientific">Rhodopirellula bahusiensis</name>
    <dbReference type="NCBI Taxonomy" id="2014065"/>
    <lineage>
        <taxon>Bacteria</taxon>
        <taxon>Pseudomonadati</taxon>
        <taxon>Planctomycetota</taxon>
        <taxon>Planctomycetia</taxon>
        <taxon>Pirellulales</taxon>
        <taxon>Pirellulaceae</taxon>
        <taxon>Rhodopirellula</taxon>
    </lineage>
</organism>
<gene>
    <name evidence="1" type="ORF">CEE69_11360</name>
</gene>
<dbReference type="EMBL" id="NIZW01000008">
    <property type="protein sequence ID" value="PHQ35024.1"/>
    <property type="molecule type" value="Genomic_DNA"/>
</dbReference>
<name>A0A2G1W7K4_9BACT</name>
<proteinExistence type="predicted"/>
<reference evidence="1 2" key="1">
    <citation type="submission" date="2017-06" db="EMBL/GenBank/DDBJ databases">
        <title>Description of Rhodopirellula bahusiensis sp. nov.</title>
        <authorList>
            <person name="Kizina J."/>
            <person name="Harder J."/>
        </authorList>
    </citation>
    <scope>NUCLEOTIDE SEQUENCE [LARGE SCALE GENOMIC DNA]</scope>
    <source>
        <strain evidence="1 2">SWK21</strain>
    </source>
</reference>
<keyword evidence="2" id="KW-1185">Reference proteome</keyword>
<protein>
    <submittedName>
        <fullName evidence="1">Uncharacterized protein</fullName>
    </submittedName>
</protein>
<dbReference type="AlphaFoldDB" id="A0A2G1W7K4"/>
<dbReference type="RefSeq" id="WP_143549202.1">
    <property type="nucleotide sequence ID" value="NZ_NIZW01000008.1"/>
</dbReference>
<accession>A0A2G1W7K4</accession>
<evidence type="ECO:0000313" key="2">
    <source>
        <dbReference type="Proteomes" id="UP000225740"/>
    </source>
</evidence>
<dbReference type="Proteomes" id="UP000225740">
    <property type="component" value="Unassembled WGS sequence"/>
</dbReference>